<dbReference type="PROSITE" id="PS51257">
    <property type="entry name" value="PROKAR_LIPOPROTEIN"/>
    <property type="match status" value="1"/>
</dbReference>
<proteinExistence type="predicted"/>
<dbReference type="Proteomes" id="UP000293347">
    <property type="component" value="Unassembled WGS sequence"/>
</dbReference>
<protein>
    <recommendedName>
        <fullName evidence="3">DUF4249 domain-containing protein</fullName>
    </recommendedName>
</protein>
<dbReference type="AlphaFoldDB" id="A0A4V2MLT9"/>
<evidence type="ECO:0000313" key="2">
    <source>
        <dbReference type="Proteomes" id="UP000293347"/>
    </source>
</evidence>
<dbReference type="RefSeq" id="WP_131593915.1">
    <property type="nucleotide sequence ID" value="NZ_SJSL01000001.1"/>
</dbReference>
<gene>
    <name evidence="1" type="ORF">EZ437_05195</name>
</gene>
<accession>A0A4V2MLT9</accession>
<reference evidence="1 2" key="1">
    <citation type="submission" date="2019-02" db="EMBL/GenBank/DDBJ databases">
        <title>Pedobacter sp. RP-1-14 sp. nov., isolated from Arctic soil.</title>
        <authorList>
            <person name="Dahal R.H."/>
        </authorList>
    </citation>
    <scope>NUCLEOTIDE SEQUENCE [LARGE SCALE GENOMIC DNA]</scope>
    <source>
        <strain evidence="1 2">RP-1-14</strain>
    </source>
</reference>
<sequence length="279" mass="32248">MRNSINLFWVLLLQVLLWSGCQKNPFEKDMFNKPQQVYDLAVEGGINTLIPWQYIRLTKPSVHPGLAPEPIRNATVIVNDSKFDIVFKETEAGVYQGLNRNDPNYNKAYKLTVKYNDKTYFAIDTLRQVVNIVDDFLPLSTHALSDKVIEGTIPKHTFGYLNPNKWFISYMSIPLWNPAKFDQTKYYSYTHLLGSPNSLYPLNNLKRDFVLGADDFVWLYKISLSESYARYLYSVFMETDWSGLFSSVPVNVRGNISGNAQGYFSVNDVDVRRYRAKEL</sequence>
<name>A0A4V2MLT9_9SPHI</name>
<evidence type="ECO:0000313" key="1">
    <source>
        <dbReference type="EMBL" id="TCD03367.1"/>
    </source>
</evidence>
<dbReference type="EMBL" id="SJSL01000001">
    <property type="protein sequence ID" value="TCD03367.1"/>
    <property type="molecule type" value="Genomic_DNA"/>
</dbReference>
<comment type="caution">
    <text evidence="1">The sequence shown here is derived from an EMBL/GenBank/DDBJ whole genome shotgun (WGS) entry which is preliminary data.</text>
</comment>
<dbReference type="OrthoDB" id="701681at2"/>
<keyword evidence="2" id="KW-1185">Reference proteome</keyword>
<organism evidence="1 2">
    <name type="scientific">Pedobacter psychroterrae</name>
    <dbReference type="NCBI Taxonomy" id="2530453"/>
    <lineage>
        <taxon>Bacteria</taxon>
        <taxon>Pseudomonadati</taxon>
        <taxon>Bacteroidota</taxon>
        <taxon>Sphingobacteriia</taxon>
        <taxon>Sphingobacteriales</taxon>
        <taxon>Sphingobacteriaceae</taxon>
        <taxon>Pedobacter</taxon>
    </lineage>
</organism>
<evidence type="ECO:0008006" key="3">
    <source>
        <dbReference type="Google" id="ProtNLM"/>
    </source>
</evidence>